<protein>
    <recommendedName>
        <fullName evidence="4">Endonuclease/exonuclease/phosphatase domain-containing protein</fullName>
    </recommendedName>
</protein>
<evidence type="ECO:0008006" key="4">
    <source>
        <dbReference type="Google" id="ProtNLM"/>
    </source>
</evidence>
<gene>
    <name evidence="2" type="ORF">AVEN_137324_1</name>
</gene>
<keyword evidence="3" id="KW-1185">Reference proteome</keyword>
<dbReference type="AlphaFoldDB" id="A0A4Y2FGY4"/>
<feature type="region of interest" description="Disordered" evidence="1">
    <location>
        <begin position="160"/>
        <end position="187"/>
    </location>
</feature>
<evidence type="ECO:0000313" key="2">
    <source>
        <dbReference type="EMBL" id="GBM40820.1"/>
    </source>
</evidence>
<accession>A0A4Y2FGY4</accession>
<feature type="compositionally biased region" description="Basic and acidic residues" evidence="1">
    <location>
        <begin position="172"/>
        <end position="187"/>
    </location>
</feature>
<proteinExistence type="predicted"/>
<dbReference type="OrthoDB" id="6437148at2759"/>
<organism evidence="2 3">
    <name type="scientific">Araneus ventricosus</name>
    <name type="common">Orbweaver spider</name>
    <name type="synonym">Epeira ventricosa</name>
    <dbReference type="NCBI Taxonomy" id="182803"/>
    <lineage>
        <taxon>Eukaryota</taxon>
        <taxon>Metazoa</taxon>
        <taxon>Ecdysozoa</taxon>
        <taxon>Arthropoda</taxon>
        <taxon>Chelicerata</taxon>
        <taxon>Arachnida</taxon>
        <taxon>Araneae</taxon>
        <taxon>Araneomorphae</taxon>
        <taxon>Entelegynae</taxon>
        <taxon>Araneoidea</taxon>
        <taxon>Araneidae</taxon>
        <taxon>Araneus</taxon>
    </lineage>
</organism>
<sequence length="187" mass="21791">MYTVEVKLKTGQNPTTFISAYYSPCANIQETLWDLQEIITSLRGESIIIGAMWRPYGAIEISTRLIKFTKWDVSEEPSLSDHKYINVKIESQIQNSTYNRFISLHGNHTKFLNKLKPSLNPLLEEIRNRQTEDDIKKTTIHFQIKFIDACKSTYKTKKQEVARPPSWYTSKLEIEGNGQKRTESRSR</sequence>
<dbReference type="Proteomes" id="UP000499080">
    <property type="component" value="Unassembled WGS sequence"/>
</dbReference>
<name>A0A4Y2FGY4_ARAVE</name>
<evidence type="ECO:0000313" key="3">
    <source>
        <dbReference type="Proteomes" id="UP000499080"/>
    </source>
</evidence>
<comment type="caution">
    <text evidence="2">The sequence shown here is derived from an EMBL/GenBank/DDBJ whole genome shotgun (WGS) entry which is preliminary data.</text>
</comment>
<evidence type="ECO:0000256" key="1">
    <source>
        <dbReference type="SAM" id="MobiDB-lite"/>
    </source>
</evidence>
<dbReference type="EMBL" id="BGPR01000944">
    <property type="protein sequence ID" value="GBM40820.1"/>
    <property type="molecule type" value="Genomic_DNA"/>
</dbReference>
<reference evidence="2 3" key="1">
    <citation type="journal article" date="2019" name="Sci. Rep.">
        <title>Orb-weaving spider Araneus ventricosus genome elucidates the spidroin gene catalogue.</title>
        <authorList>
            <person name="Kono N."/>
            <person name="Nakamura H."/>
            <person name="Ohtoshi R."/>
            <person name="Moran D.A.P."/>
            <person name="Shinohara A."/>
            <person name="Yoshida Y."/>
            <person name="Fujiwara M."/>
            <person name="Mori M."/>
            <person name="Tomita M."/>
            <person name="Arakawa K."/>
        </authorList>
    </citation>
    <scope>NUCLEOTIDE SEQUENCE [LARGE SCALE GENOMIC DNA]</scope>
</reference>